<sequence>MERLLRNWKPHLPSPLPSLTSPSTLHPPPSTLRLLPSTFYPPPRSPPPLHRQTPQCHHLEPHADRERPPHAHPVHQRHDETRPTRCKQAPREIQTRARSRTPLRKYVHKVRRHDRLHRHRRPARDEGEHDGRRDVDAGGMRNRPAEEQDGRALDGGEEGYEAQTSFLEGEGVLTCIGALGFEDALQASEVLVEQFAGGEGAEDGADAVGDEGEADLRLAEAVARGEQRGRGGDAHLPHGVVDGQEEDDGAGVLGGEDAQGAQDVEARRRCRGVWTAVLALELDFGEPLVDGEGVSGHQAVWRSPSVSDRRPQRLRKQNRQHQQEYRRVPSQHPENRPPPQRPRYCAPYDGSNSHRRQQSRLEHPHIPSPLRPRGDIPYYPCPNRNTRRRTSALHAPQHHQGGIALRQTQPHTSPQENDKRAEIRDPSAVDIGHGAPKARRQGLENKVACYGQVDCGDGDTQVRGDGGQGGEVDVGCEARDCEEEL</sequence>
<feature type="compositionally biased region" description="Basic and acidic residues" evidence="1">
    <location>
        <begin position="123"/>
        <end position="136"/>
    </location>
</feature>
<dbReference type="Proteomes" id="UP000193240">
    <property type="component" value="Unassembled WGS sequence"/>
</dbReference>
<evidence type="ECO:0000256" key="1">
    <source>
        <dbReference type="SAM" id="MobiDB-lite"/>
    </source>
</evidence>
<reference evidence="2 3" key="1">
    <citation type="journal article" date="2017" name="Genome Announc.">
        <title>Genome sequence of the saprophytic ascomycete Epicoccum nigrum ICMP 19927 strain isolated from New Zealand.</title>
        <authorList>
            <person name="Fokin M."/>
            <person name="Fleetwood D."/>
            <person name="Weir B.S."/>
            <person name="Villas-Boas S.G."/>
        </authorList>
    </citation>
    <scope>NUCLEOTIDE SEQUENCE [LARGE SCALE GENOMIC DNA]</scope>
    <source>
        <strain evidence="2 3">ICMP 19927</strain>
    </source>
</reference>
<protein>
    <submittedName>
        <fullName evidence="2">Uncharacterized protein</fullName>
    </submittedName>
</protein>
<feature type="compositionally biased region" description="Basic residues" evidence="1">
    <location>
        <begin position="97"/>
        <end position="122"/>
    </location>
</feature>
<dbReference type="EMBL" id="KZ107852">
    <property type="protein sequence ID" value="OSS46083.1"/>
    <property type="molecule type" value="Genomic_DNA"/>
</dbReference>
<feature type="compositionally biased region" description="Basic and acidic residues" evidence="1">
    <location>
        <begin position="76"/>
        <end position="95"/>
    </location>
</feature>
<keyword evidence="3" id="KW-1185">Reference proteome</keyword>
<gene>
    <name evidence="2" type="ORF">B5807_08317</name>
</gene>
<evidence type="ECO:0000313" key="2">
    <source>
        <dbReference type="EMBL" id="OSS46083.1"/>
    </source>
</evidence>
<dbReference type="InParanoid" id="A0A1Y2LQ51"/>
<feature type="region of interest" description="Disordered" evidence="1">
    <location>
        <begin position="60"/>
        <end position="156"/>
    </location>
</feature>
<feature type="compositionally biased region" description="Basic and acidic residues" evidence="1">
    <location>
        <begin position="60"/>
        <end position="69"/>
    </location>
</feature>
<evidence type="ECO:0000313" key="3">
    <source>
        <dbReference type="Proteomes" id="UP000193240"/>
    </source>
</evidence>
<feature type="compositionally biased region" description="Basic and acidic residues" evidence="1">
    <location>
        <begin position="143"/>
        <end position="154"/>
    </location>
</feature>
<accession>A0A1Y2LQ51</accession>
<proteinExistence type="predicted"/>
<organism evidence="2 3">
    <name type="scientific">Epicoccum nigrum</name>
    <name type="common">Soil fungus</name>
    <name type="synonym">Epicoccum purpurascens</name>
    <dbReference type="NCBI Taxonomy" id="105696"/>
    <lineage>
        <taxon>Eukaryota</taxon>
        <taxon>Fungi</taxon>
        <taxon>Dikarya</taxon>
        <taxon>Ascomycota</taxon>
        <taxon>Pezizomycotina</taxon>
        <taxon>Dothideomycetes</taxon>
        <taxon>Pleosporomycetidae</taxon>
        <taxon>Pleosporales</taxon>
        <taxon>Pleosporineae</taxon>
        <taxon>Didymellaceae</taxon>
        <taxon>Epicoccum</taxon>
    </lineage>
</organism>
<feature type="region of interest" description="Disordered" evidence="1">
    <location>
        <begin position="1"/>
        <end position="30"/>
    </location>
</feature>
<name>A0A1Y2LQ51_EPING</name>
<feature type="region of interest" description="Disordered" evidence="1">
    <location>
        <begin position="224"/>
        <end position="265"/>
    </location>
</feature>
<feature type="compositionally biased region" description="Basic and acidic residues" evidence="1">
    <location>
        <begin position="224"/>
        <end position="236"/>
    </location>
</feature>
<feature type="compositionally biased region" description="Polar residues" evidence="1">
    <location>
        <begin position="406"/>
        <end position="415"/>
    </location>
</feature>
<feature type="region of interest" description="Disordered" evidence="1">
    <location>
        <begin position="292"/>
        <end position="376"/>
    </location>
</feature>
<feature type="region of interest" description="Disordered" evidence="1">
    <location>
        <begin position="391"/>
        <end position="424"/>
    </location>
</feature>
<dbReference type="AlphaFoldDB" id="A0A1Y2LQ51"/>